<reference evidence="2" key="1">
    <citation type="submission" date="2017-01" db="EMBL/GenBank/DDBJ databases">
        <title>Comparative genomics of anhydrobiosis in the tardigrade Hypsibius dujardini.</title>
        <authorList>
            <person name="Yoshida Y."/>
            <person name="Koutsovoulos G."/>
            <person name="Laetsch D."/>
            <person name="Stevens L."/>
            <person name="Kumar S."/>
            <person name="Horikawa D."/>
            <person name="Ishino K."/>
            <person name="Komine S."/>
            <person name="Tomita M."/>
            <person name="Blaxter M."/>
            <person name="Arakawa K."/>
        </authorList>
    </citation>
    <scope>NUCLEOTIDE SEQUENCE [LARGE SCALE GENOMIC DNA]</scope>
    <source>
        <strain evidence="2">Z151</strain>
    </source>
</reference>
<evidence type="ECO:0000313" key="2">
    <source>
        <dbReference type="Proteomes" id="UP000192578"/>
    </source>
</evidence>
<keyword evidence="2" id="KW-1185">Reference proteome</keyword>
<name>A0A1W0WP46_HYPEX</name>
<protein>
    <submittedName>
        <fullName evidence="1">Uncharacterized protein</fullName>
    </submittedName>
</protein>
<accession>A0A1W0WP46</accession>
<comment type="caution">
    <text evidence="1">The sequence shown here is derived from an EMBL/GenBank/DDBJ whole genome shotgun (WGS) entry which is preliminary data.</text>
</comment>
<sequence>MTSTQSQRACLMYRSSQLRVASPSRRDSDRVNLIYHQGGKNTVFPPLHPLFGKILQSPELLLSFATSLTTGAEIPSSFCPGSQQLISIPSPDISRALF</sequence>
<dbReference type="EMBL" id="MTYJ01000067">
    <property type="protein sequence ID" value="OQV16980.1"/>
    <property type="molecule type" value="Genomic_DNA"/>
</dbReference>
<dbReference type="Proteomes" id="UP000192578">
    <property type="component" value="Unassembled WGS sequence"/>
</dbReference>
<evidence type="ECO:0000313" key="1">
    <source>
        <dbReference type="EMBL" id="OQV16980.1"/>
    </source>
</evidence>
<gene>
    <name evidence="1" type="ORF">BV898_08844</name>
</gene>
<organism evidence="1 2">
    <name type="scientific">Hypsibius exemplaris</name>
    <name type="common">Freshwater tardigrade</name>
    <dbReference type="NCBI Taxonomy" id="2072580"/>
    <lineage>
        <taxon>Eukaryota</taxon>
        <taxon>Metazoa</taxon>
        <taxon>Ecdysozoa</taxon>
        <taxon>Tardigrada</taxon>
        <taxon>Eutardigrada</taxon>
        <taxon>Parachela</taxon>
        <taxon>Hypsibioidea</taxon>
        <taxon>Hypsibiidae</taxon>
        <taxon>Hypsibius</taxon>
    </lineage>
</organism>
<proteinExistence type="predicted"/>
<dbReference type="AlphaFoldDB" id="A0A1W0WP46"/>